<dbReference type="PROSITE" id="PS51257">
    <property type="entry name" value="PROKAR_LIPOPROTEIN"/>
    <property type="match status" value="1"/>
</dbReference>
<evidence type="ECO:0000313" key="1">
    <source>
        <dbReference type="EMBL" id="JAD18348.1"/>
    </source>
</evidence>
<accession>A0A0A8Y008</accession>
<reference evidence="1" key="1">
    <citation type="submission" date="2014-09" db="EMBL/GenBank/DDBJ databases">
        <authorList>
            <person name="Magalhaes I.L.F."/>
            <person name="Oliveira U."/>
            <person name="Santos F.R."/>
            <person name="Vidigal T.H.D.A."/>
            <person name="Brescovit A.D."/>
            <person name="Santos A.J."/>
        </authorList>
    </citation>
    <scope>NUCLEOTIDE SEQUENCE</scope>
    <source>
        <tissue evidence="1">Shoot tissue taken approximately 20 cm above the soil surface</tissue>
    </source>
</reference>
<proteinExistence type="predicted"/>
<dbReference type="EMBL" id="GBRH01279547">
    <property type="protein sequence ID" value="JAD18348.1"/>
    <property type="molecule type" value="Transcribed_RNA"/>
</dbReference>
<name>A0A0A8Y008_ARUDO</name>
<dbReference type="AlphaFoldDB" id="A0A0A8Y008"/>
<organism evidence="1">
    <name type="scientific">Arundo donax</name>
    <name type="common">Giant reed</name>
    <name type="synonym">Donax arundinaceus</name>
    <dbReference type="NCBI Taxonomy" id="35708"/>
    <lineage>
        <taxon>Eukaryota</taxon>
        <taxon>Viridiplantae</taxon>
        <taxon>Streptophyta</taxon>
        <taxon>Embryophyta</taxon>
        <taxon>Tracheophyta</taxon>
        <taxon>Spermatophyta</taxon>
        <taxon>Magnoliopsida</taxon>
        <taxon>Liliopsida</taxon>
        <taxon>Poales</taxon>
        <taxon>Poaceae</taxon>
        <taxon>PACMAD clade</taxon>
        <taxon>Arundinoideae</taxon>
        <taxon>Arundineae</taxon>
        <taxon>Arundo</taxon>
    </lineage>
</organism>
<sequence length="43" mass="4826">MSRGKGTTMVLWSSMSCTTCISISETSSRCCIFDQLFDYIGFM</sequence>
<protein>
    <submittedName>
        <fullName evidence="1">Uncharacterized protein</fullName>
    </submittedName>
</protein>
<reference evidence="1" key="2">
    <citation type="journal article" date="2015" name="Data Brief">
        <title>Shoot transcriptome of the giant reed, Arundo donax.</title>
        <authorList>
            <person name="Barrero R.A."/>
            <person name="Guerrero F.D."/>
            <person name="Moolhuijzen P."/>
            <person name="Goolsby J.A."/>
            <person name="Tidwell J."/>
            <person name="Bellgard S.E."/>
            <person name="Bellgard M.I."/>
        </authorList>
    </citation>
    <scope>NUCLEOTIDE SEQUENCE</scope>
    <source>
        <tissue evidence="1">Shoot tissue taken approximately 20 cm above the soil surface</tissue>
    </source>
</reference>